<organism evidence="1 2">
    <name type="scientific">Trifolium medium</name>
    <dbReference type="NCBI Taxonomy" id="97028"/>
    <lineage>
        <taxon>Eukaryota</taxon>
        <taxon>Viridiplantae</taxon>
        <taxon>Streptophyta</taxon>
        <taxon>Embryophyta</taxon>
        <taxon>Tracheophyta</taxon>
        <taxon>Spermatophyta</taxon>
        <taxon>Magnoliopsida</taxon>
        <taxon>eudicotyledons</taxon>
        <taxon>Gunneridae</taxon>
        <taxon>Pentapetalae</taxon>
        <taxon>rosids</taxon>
        <taxon>fabids</taxon>
        <taxon>Fabales</taxon>
        <taxon>Fabaceae</taxon>
        <taxon>Papilionoideae</taxon>
        <taxon>50 kb inversion clade</taxon>
        <taxon>NPAAA clade</taxon>
        <taxon>Hologalegina</taxon>
        <taxon>IRL clade</taxon>
        <taxon>Trifolieae</taxon>
        <taxon>Trifolium</taxon>
    </lineage>
</organism>
<keyword evidence="2" id="KW-1185">Reference proteome</keyword>
<reference evidence="1 2" key="1">
    <citation type="journal article" date="2018" name="Front. Plant Sci.">
        <title>Red Clover (Trifolium pratense) and Zigzag Clover (T. medium) - A Picture of Genomic Similarities and Differences.</title>
        <authorList>
            <person name="Dluhosova J."/>
            <person name="Istvanek J."/>
            <person name="Nedelnik J."/>
            <person name="Repkova J."/>
        </authorList>
    </citation>
    <scope>NUCLEOTIDE SEQUENCE [LARGE SCALE GENOMIC DNA]</scope>
    <source>
        <strain evidence="2">cv. 10/8</strain>
        <tissue evidence="1">Leaf</tissue>
    </source>
</reference>
<protein>
    <submittedName>
        <fullName evidence="1">Uncharacterized protein</fullName>
    </submittedName>
</protein>
<proteinExistence type="predicted"/>
<evidence type="ECO:0000313" key="2">
    <source>
        <dbReference type="Proteomes" id="UP000265520"/>
    </source>
</evidence>
<dbReference type="AlphaFoldDB" id="A0A392VDC0"/>
<accession>A0A392VDC0</accession>
<sequence>MSPGCKIGQKSTKVNPVNSACAALPTWARRAGDRSNLPWPGQAWARRAPMGFP</sequence>
<comment type="caution">
    <text evidence="1">The sequence shown here is derived from an EMBL/GenBank/DDBJ whole genome shotgun (WGS) entry which is preliminary data.</text>
</comment>
<evidence type="ECO:0000313" key="1">
    <source>
        <dbReference type="EMBL" id="MCI84805.1"/>
    </source>
</evidence>
<name>A0A392VDC0_9FABA</name>
<dbReference type="Proteomes" id="UP000265520">
    <property type="component" value="Unassembled WGS sequence"/>
</dbReference>
<dbReference type="EMBL" id="LXQA011099773">
    <property type="protein sequence ID" value="MCI84805.1"/>
    <property type="molecule type" value="Genomic_DNA"/>
</dbReference>
<feature type="non-terminal residue" evidence="1">
    <location>
        <position position="53"/>
    </location>
</feature>